<sequence>MLYPDILSLYLISIRYMAYLQDCKNKSCDIFILCRDFMQGFDYDQIFMNELKIIFKKNPVNTLPIVLIAIPNMQNV</sequence>
<reference evidence="1 2" key="1">
    <citation type="journal article" date="2018" name="Sci. Rep.">
        <title>Genomic signatures of local adaptation to the degree of environmental predictability in rotifers.</title>
        <authorList>
            <person name="Franch-Gras L."/>
            <person name="Hahn C."/>
            <person name="Garcia-Roger E.M."/>
            <person name="Carmona M.J."/>
            <person name="Serra M."/>
            <person name="Gomez A."/>
        </authorList>
    </citation>
    <scope>NUCLEOTIDE SEQUENCE [LARGE SCALE GENOMIC DNA]</scope>
    <source>
        <strain evidence="1">HYR1</strain>
    </source>
</reference>
<dbReference type="AlphaFoldDB" id="A0A3M7RR83"/>
<dbReference type="Proteomes" id="UP000276133">
    <property type="component" value="Unassembled WGS sequence"/>
</dbReference>
<organism evidence="1 2">
    <name type="scientific">Brachionus plicatilis</name>
    <name type="common">Marine rotifer</name>
    <name type="synonym">Brachionus muelleri</name>
    <dbReference type="NCBI Taxonomy" id="10195"/>
    <lineage>
        <taxon>Eukaryota</taxon>
        <taxon>Metazoa</taxon>
        <taxon>Spiralia</taxon>
        <taxon>Gnathifera</taxon>
        <taxon>Rotifera</taxon>
        <taxon>Eurotatoria</taxon>
        <taxon>Monogononta</taxon>
        <taxon>Pseudotrocha</taxon>
        <taxon>Ploima</taxon>
        <taxon>Brachionidae</taxon>
        <taxon>Brachionus</taxon>
    </lineage>
</organism>
<protein>
    <submittedName>
        <fullName evidence="1">Uncharacterized protein</fullName>
    </submittedName>
</protein>
<gene>
    <name evidence="1" type="ORF">BpHYR1_019004</name>
</gene>
<evidence type="ECO:0000313" key="2">
    <source>
        <dbReference type="Proteomes" id="UP000276133"/>
    </source>
</evidence>
<evidence type="ECO:0000313" key="1">
    <source>
        <dbReference type="EMBL" id="RNA26083.1"/>
    </source>
</evidence>
<name>A0A3M7RR83_BRAPC</name>
<keyword evidence="2" id="KW-1185">Reference proteome</keyword>
<proteinExistence type="predicted"/>
<dbReference type="EMBL" id="REGN01002807">
    <property type="protein sequence ID" value="RNA26083.1"/>
    <property type="molecule type" value="Genomic_DNA"/>
</dbReference>
<comment type="caution">
    <text evidence="1">The sequence shown here is derived from an EMBL/GenBank/DDBJ whole genome shotgun (WGS) entry which is preliminary data.</text>
</comment>
<accession>A0A3M7RR83</accession>